<gene>
    <name evidence="5" type="ORF">URODEC1_LOCUS55545</name>
</gene>
<evidence type="ECO:0000256" key="1">
    <source>
        <dbReference type="ARBA" id="ARBA00010746"/>
    </source>
</evidence>
<dbReference type="Gene3D" id="2.40.480.10">
    <property type="entry name" value="Allene oxide cyclase-like"/>
    <property type="match status" value="1"/>
</dbReference>
<evidence type="ECO:0000313" key="6">
    <source>
        <dbReference type="Proteomes" id="UP001497457"/>
    </source>
</evidence>
<dbReference type="PANTHER" id="PTHR21495">
    <property type="entry name" value="NUCLEOPORIN-RELATED"/>
    <property type="match status" value="1"/>
</dbReference>
<sequence length="193" mass="21161">MSNDLANFEVTLVAAPAAYRRFTFRDLYMRRARGKKDGNQAILVDSDGLAIRSPRNGIFSHRHSEDMGTMVVHKWEVYDGPGPDANIVARARGLHIDTGGGVFHNTFSFVFEHGRFKGSTLQAMGVAPKEDDEYSIVGGTGAFAMANGVVRRVLHKREAKTEIDRITIKGLIPVLNETAIVGTSLSSDVHNFS</sequence>
<dbReference type="Pfam" id="PF03018">
    <property type="entry name" value="Dirigent"/>
    <property type="match status" value="1"/>
</dbReference>
<dbReference type="GO" id="GO:0048046">
    <property type="term" value="C:apoplast"/>
    <property type="evidence" value="ECO:0007669"/>
    <property type="project" value="UniProtKB-SubCell"/>
</dbReference>
<protein>
    <recommendedName>
        <fullName evidence="4">Dirigent protein</fullName>
    </recommendedName>
</protein>
<dbReference type="Proteomes" id="UP001497457">
    <property type="component" value="Chromosome 21rd"/>
</dbReference>
<dbReference type="EMBL" id="OZ075131">
    <property type="protein sequence ID" value="CAL4980189.1"/>
    <property type="molecule type" value="Genomic_DNA"/>
</dbReference>
<comment type="subunit">
    <text evidence="2 4">Homodimer.</text>
</comment>
<comment type="function">
    <text evidence="4">Dirigent proteins impart stereoselectivity on the phenoxy radical-coupling reaction, yielding optically active lignans from two molecules of coniferyl alcohol in the biosynthesis of lignans, flavonolignans, and alkaloids and thus plays a central role in plant secondary metabolism.</text>
</comment>
<name>A0ABC9AKS6_9POAL</name>
<evidence type="ECO:0000256" key="3">
    <source>
        <dbReference type="ARBA" id="ARBA00022525"/>
    </source>
</evidence>
<evidence type="ECO:0000256" key="4">
    <source>
        <dbReference type="RuleBase" id="RU363099"/>
    </source>
</evidence>
<evidence type="ECO:0000313" key="5">
    <source>
        <dbReference type="EMBL" id="CAL4980189.1"/>
    </source>
</evidence>
<dbReference type="InterPro" id="IPR044859">
    <property type="entry name" value="Allene_oxi_cyc_Dirigent"/>
</dbReference>
<comment type="similarity">
    <text evidence="1 4">Belongs to the plant dirigent protein family.</text>
</comment>
<keyword evidence="3 4" id="KW-0964">Secreted</keyword>
<dbReference type="AlphaFoldDB" id="A0ABC9AKS6"/>
<organism evidence="5 6">
    <name type="scientific">Urochloa decumbens</name>
    <dbReference type="NCBI Taxonomy" id="240449"/>
    <lineage>
        <taxon>Eukaryota</taxon>
        <taxon>Viridiplantae</taxon>
        <taxon>Streptophyta</taxon>
        <taxon>Embryophyta</taxon>
        <taxon>Tracheophyta</taxon>
        <taxon>Spermatophyta</taxon>
        <taxon>Magnoliopsida</taxon>
        <taxon>Liliopsida</taxon>
        <taxon>Poales</taxon>
        <taxon>Poaceae</taxon>
        <taxon>PACMAD clade</taxon>
        <taxon>Panicoideae</taxon>
        <taxon>Panicodae</taxon>
        <taxon>Paniceae</taxon>
        <taxon>Melinidinae</taxon>
        <taxon>Urochloa</taxon>
    </lineage>
</organism>
<evidence type="ECO:0000256" key="2">
    <source>
        <dbReference type="ARBA" id="ARBA00011738"/>
    </source>
</evidence>
<accession>A0ABC9AKS6</accession>
<keyword evidence="4" id="KW-0052">Apoplast</keyword>
<keyword evidence="6" id="KW-1185">Reference proteome</keyword>
<reference evidence="5" key="1">
    <citation type="submission" date="2024-10" db="EMBL/GenBank/DDBJ databases">
        <authorList>
            <person name="Ryan C."/>
        </authorList>
    </citation>
    <scope>NUCLEOTIDE SEQUENCE [LARGE SCALE GENOMIC DNA]</scope>
</reference>
<comment type="subcellular location">
    <subcellularLocation>
        <location evidence="4">Secreted</location>
        <location evidence="4">Extracellular space</location>
        <location evidence="4">Apoplast</location>
    </subcellularLocation>
</comment>
<dbReference type="InterPro" id="IPR004265">
    <property type="entry name" value="Dirigent"/>
</dbReference>
<proteinExistence type="inferred from homology"/>
<dbReference type="GO" id="GO:0009699">
    <property type="term" value="P:phenylpropanoid biosynthetic process"/>
    <property type="evidence" value="ECO:0007669"/>
    <property type="project" value="UniProtKB-ARBA"/>
</dbReference>